<name>A0A1K1LDG0_9BACT</name>
<feature type="transmembrane region" description="Helical" evidence="2">
    <location>
        <begin position="84"/>
        <end position="102"/>
    </location>
</feature>
<keyword evidence="2" id="KW-0472">Membrane</keyword>
<evidence type="ECO:0000256" key="2">
    <source>
        <dbReference type="SAM" id="Phobius"/>
    </source>
</evidence>
<dbReference type="KEGG" id="dpg:DESPIGER_0853"/>
<keyword evidence="2" id="KW-1133">Transmembrane helix</keyword>
<dbReference type="PANTHER" id="PTHR39174">
    <property type="entry name" value="INNER MEMBRANE PROTEIN-RELATED"/>
    <property type="match status" value="1"/>
</dbReference>
<keyword evidence="4" id="KW-1185">Reference proteome</keyword>
<feature type="region of interest" description="Disordered" evidence="1">
    <location>
        <begin position="152"/>
        <end position="176"/>
    </location>
</feature>
<reference evidence="4" key="1">
    <citation type="submission" date="2016-10" db="EMBL/GenBank/DDBJ databases">
        <authorList>
            <person name="Wegmann U."/>
        </authorList>
    </citation>
    <scope>NUCLEOTIDE SEQUENCE [LARGE SCALE GENOMIC DNA]</scope>
</reference>
<accession>A0A1K1LDG0</accession>
<sequence length="176" mass="19595">MTALQVKAEASAGMRRGAHRTTGRGRLFPSSPSGGMFFLGGRLLDYGRTLCHTAGNSARPVPFSPGVSMARKNDKRFLQANREALFALAAYALYFLWWYLTAYGLGSDAPENYRYTLGMPDWFFYSCVLGYPVACLLVWGLVRFFFKDMPLGSDENPQAPERSSAGESRPGREERP</sequence>
<evidence type="ECO:0000313" key="4">
    <source>
        <dbReference type="Proteomes" id="UP000186323"/>
    </source>
</evidence>
<dbReference type="EMBL" id="LT630450">
    <property type="protein sequence ID" value="SFV72725.1"/>
    <property type="molecule type" value="Genomic_DNA"/>
</dbReference>
<evidence type="ECO:0000256" key="1">
    <source>
        <dbReference type="SAM" id="MobiDB-lite"/>
    </source>
</evidence>
<gene>
    <name evidence="3" type="ORF">DESPIGER_0853</name>
</gene>
<evidence type="ECO:0000313" key="3">
    <source>
        <dbReference type="EMBL" id="SFV72725.1"/>
    </source>
</evidence>
<proteinExistence type="predicted"/>
<protein>
    <submittedName>
        <fullName evidence="3">FIG003021: Membrane protein</fullName>
    </submittedName>
</protein>
<keyword evidence="2" id="KW-0812">Transmembrane</keyword>
<dbReference type="Pfam" id="PF06196">
    <property type="entry name" value="DUF997"/>
    <property type="match status" value="1"/>
</dbReference>
<feature type="transmembrane region" description="Helical" evidence="2">
    <location>
        <begin position="122"/>
        <end position="146"/>
    </location>
</feature>
<dbReference type="Proteomes" id="UP000186323">
    <property type="component" value="Chromosome I"/>
</dbReference>
<organism evidence="3 4">
    <name type="scientific">Desulfovibrio piger</name>
    <dbReference type="NCBI Taxonomy" id="901"/>
    <lineage>
        <taxon>Bacteria</taxon>
        <taxon>Pseudomonadati</taxon>
        <taxon>Thermodesulfobacteriota</taxon>
        <taxon>Desulfovibrionia</taxon>
        <taxon>Desulfovibrionales</taxon>
        <taxon>Desulfovibrionaceae</taxon>
        <taxon>Desulfovibrio</taxon>
    </lineage>
</organism>
<dbReference type="PANTHER" id="PTHR39174:SF1">
    <property type="entry name" value="INNER MEMBRANE PROTEIN"/>
    <property type="match status" value="1"/>
</dbReference>
<dbReference type="InterPro" id="IPR010398">
    <property type="entry name" value="DUF997"/>
</dbReference>
<dbReference type="AlphaFoldDB" id="A0A1K1LDG0"/>